<organism evidence="1">
    <name type="scientific">marine sediment metagenome</name>
    <dbReference type="NCBI Taxonomy" id="412755"/>
    <lineage>
        <taxon>unclassified sequences</taxon>
        <taxon>metagenomes</taxon>
        <taxon>ecological metagenomes</taxon>
    </lineage>
</organism>
<dbReference type="AlphaFoldDB" id="A0A0F9KK45"/>
<protein>
    <submittedName>
        <fullName evidence="1">Uncharacterized protein</fullName>
    </submittedName>
</protein>
<evidence type="ECO:0000313" key="1">
    <source>
        <dbReference type="EMBL" id="KKM75146.1"/>
    </source>
</evidence>
<dbReference type="EMBL" id="LAZR01009026">
    <property type="protein sequence ID" value="KKM75146.1"/>
    <property type="molecule type" value="Genomic_DNA"/>
</dbReference>
<reference evidence="1" key="1">
    <citation type="journal article" date="2015" name="Nature">
        <title>Complex archaea that bridge the gap between prokaryotes and eukaryotes.</title>
        <authorList>
            <person name="Spang A."/>
            <person name="Saw J.H."/>
            <person name="Jorgensen S.L."/>
            <person name="Zaremba-Niedzwiedzka K."/>
            <person name="Martijn J."/>
            <person name="Lind A.E."/>
            <person name="van Eijk R."/>
            <person name="Schleper C."/>
            <person name="Guy L."/>
            <person name="Ettema T.J."/>
        </authorList>
    </citation>
    <scope>NUCLEOTIDE SEQUENCE</scope>
</reference>
<name>A0A0F9KK45_9ZZZZ</name>
<proteinExistence type="predicted"/>
<feature type="non-terminal residue" evidence="1">
    <location>
        <position position="148"/>
    </location>
</feature>
<comment type="caution">
    <text evidence="1">The sequence shown here is derived from an EMBL/GenBank/DDBJ whole genome shotgun (WGS) entry which is preliminary data.</text>
</comment>
<sequence length="148" mass="17114">MNDRKFNEKLLEFFMELAKPKKYEVGYADGIRIVQDGLSILGLDASDILGFTKPANERSIRRLRGTQAWFKKMYEDGWRYTGTFEYEGLPYNGFVVMERELPNKTLDAIRDEIEVILATSANVDIKPTFWYSTAVTFIQFFPADDTEG</sequence>
<gene>
    <name evidence="1" type="ORF">LCGC14_1393140</name>
</gene>
<accession>A0A0F9KK45</accession>